<organism evidence="1 2">
    <name type="scientific">Solanum pennellii</name>
    <name type="common">Tomato</name>
    <name type="synonym">Lycopersicon pennellii</name>
    <dbReference type="NCBI Taxonomy" id="28526"/>
    <lineage>
        <taxon>Eukaryota</taxon>
        <taxon>Viridiplantae</taxon>
        <taxon>Streptophyta</taxon>
        <taxon>Embryophyta</taxon>
        <taxon>Tracheophyta</taxon>
        <taxon>Spermatophyta</taxon>
        <taxon>Magnoliopsida</taxon>
        <taxon>eudicotyledons</taxon>
        <taxon>Gunneridae</taxon>
        <taxon>Pentapetalae</taxon>
        <taxon>asterids</taxon>
        <taxon>lamiids</taxon>
        <taxon>Solanales</taxon>
        <taxon>Solanaceae</taxon>
        <taxon>Solanoideae</taxon>
        <taxon>Solaneae</taxon>
        <taxon>Solanum</taxon>
        <taxon>Solanum subgen. Lycopersicon</taxon>
    </lineage>
</organism>
<proteinExistence type="predicted"/>
<dbReference type="PANTHER" id="PTHR47481:SF21">
    <property type="entry name" value="BASIC-LEUCINE ZIPPER TRANSCRIPTION FACTOR Q-RELATED"/>
    <property type="match status" value="1"/>
</dbReference>
<dbReference type="GeneID" id="114075380"/>
<dbReference type="RefSeq" id="XP_027769647.1">
    <property type="nucleotide sequence ID" value="XM_027913846.1"/>
</dbReference>
<gene>
    <name evidence="2" type="primary">LOC114075380</name>
</gene>
<keyword evidence="1" id="KW-1185">Reference proteome</keyword>
<evidence type="ECO:0000313" key="1">
    <source>
        <dbReference type="Proteomes" id="UP000694930"/>
    </source>
</evidence>
<reference evidence="1" key="1">
    <citation type="journal article" date="2014" name="Nat. Genet.">
        <title>The genome of the stress-tolerant wild tomato species Solanum pennellii.</title>
        <authorList>
            <person name="Bolger A."/>
            <person name="Scossa F."/>
            <person name="Bolger M.E."/>
            <person name="Lanz C."/>
            <person name="Maumus F."/>
            <person name="Tohge T."/>
            <person name="Quesneville H."/>
            <person name="Alseekh S."/>
            <person name="Sorensen I."/>
            <person name="Lichtenstein G."/>
            <person name="Fich E.A."/>
            <person name="Conte M."/>
            <person name="Keller H."/>
            <person name="Schneeberger K."/>
            <person name="Schwacke R."/>
            <person name="Ofner I."/>
            <person name="Vrebalov J."/>
            <person name="Xu Y."/>
            <person name="Osorio S."/>
            <person name="Aflitos S.A."/>
            <person name="Schijlen E."/>
            <person name="Jimenez-Gomez J.M."/>
            <person name="Ryngajllo M."/>
            <person name="Kimura S."/>
            <person name="Kumar R."/>
            <person name="Koenig D."/>
            <person name="Headland L.R."/>
            <person name="Maloof J.N."/>
            <person name="Sinha N."/>
            <person name="van Ham R.C."/>
            <person name="Lankhorst R.K."/>
            <person name="Mao L."/>
            <person name="Vogel A."/>
            <person name="Arsova B."/>
            <person name="Panstruga R."/>
            <person name="Fei Z."/>
            <person name="Rose J.K."/>
            <person name="Zamir D."/>
            <person name="Carrari F."/>
            <person name="Giovannoni J.J."/>
            <person name="Weigel D."/>
            <person name="Usadel B."/>
            <person name="Fernie A.R."/>
        </authorList>
    </citation>
    <scope>NUCLEOTIDE SEQUENCE [LARGE SCALE GENOMIC DNA]</scope>
    <source>
        <strain evidence="1">cv. LA0716</strain>
    </source>
</reference>
<dbReference type="Pfam" id="PF14223">
    <property type="entry name" value="Retrotran_gag_2"/>
    <property type="match status" value="1"/>
</dbReference>
<dbReference type="PANTHER" id="PTHR47481">
    <property type="match status" value="1"/>
</dbReference>
<accession>A0ABM1V1M9</accession>
<name>A0ABM1V1M9_SOLPN</name>
<reference evidence="2" key="2">
    <citation type="submission" date="2025-08" db="UniProtKB">
        <authorList>
            <consortium name="RefSeq"/>
        </authorList>
    </citation>
    <scope>IDENTIFICATION</scope>
</reference>
<dbReference type="Proteomes" id="UP000694930">
    <property type="component" value="Chromosome 12"/>
</dbReference>
<evidence type="ECO:0000313" key="2">
    <source>
        <dbReference type="RefSeq" id="XP_027769647.1"/>
    </source>
</evidence>
<protein>
    <submittedName>
        <fullName evidence="2">Uncharacterized protein LOC114075380</fullName>
    </submittedName>
</protein>
<sequence>MCCVLVVYKNGTEIDLTVSALLNNLNKLRRKRSIKSKSEQQSRAKLLIRRLSGSTNYPTWKSQVTTLLFGYDLLTFVDSSLPIPNVQSLEKDNNKIPNPNLRLCNKTVLFVILLWHYATITPLIAHASTSKEAWDILQTNYASKSHSKNFSLRDTLANVKRDARSISDYMREIKSIEDDLACIGSPVNSDEVVIKVLSGLGAEYKELSTTIRARDNPITFEELFDKLLEQEMFIKYSDLKSKHR</sequence>